<feature type="domain" description="Plastocyanin-like" evidence="5">
    <location>
        <begin position="519"/>
        <end position="675"/>
    </location>
</feature>
<evidence type="ECO:0000259" key="7">
    <source>
        <dbReference type="Pfam" id="PF07732"/>
    </source>
</evidence>
<dbReference type="STRING" id="1173701.A0A066XY75"/>
<comment type="similarity">
    <text evidence="1">Belongs to the multicopper oxidase family.</text>
</comment>
<dbReference type="Pfam" id="PF00394">
    <property type="entry name" value="Cu-oxidase"/>
    <property type="match status" value="1"/>
</dbReference>
<evidence type="ECO:0000256" key="1">
    <source>
        <dbReference type="ARBA" id="ARBA00010609"/>
    </source>
</evidence>
<gene>
    <name evidence="9" type="ORF">CSUB01_03744</name>
</gene>
<dbReference type="GO" id="GO:0016491">
    <property type="term" value="F:oxidoreductase activity"/>
    <property type="evidence" value="ECO:0007669"/>
    <property type="project" value="UniProtKB-KW"/>
</dbReference>
<dbReference type="Pfam" id="PF07732">
    <property type="entry name" value="Cu-oxidase_3"/>
    <property type="match status" value="1"/>
</dbReference>
<dbReference type="PANTHER" id="PTHR11709">
    <property type="entry name" value="MULTI-COPPER OXIDASE"/>
    <property type="match status" value="1"/>
</dbReference>
<dbReference type="CDD" id="cd13901">
    <property type="entry name" value="CuRO_3_MaLCC_like"/>
    <property type="match status" value="1"/>
</dbReference>
<evidence type="ECO:0000256" key="4">
    <source>
        <dbReference type="ARBA" id="ARBA00023008"/>
    </source>
</evidence>
<dbReference type="Pfam" id="PF17111">
    <property type="entry name" value="PigL_N"/>
    <property type="match status" value="1"/>
</dbReference>
<dbReference type="InterPro" id="IPR011707">
    <property type="entry name" value="Cu-oxidase-like_N"/>
</dbReference>
<organism evidence="9 10">
    <name type="scientific">Colletotrichum sublineola</name>
    <name type="common">Sorghum anthracnose fungus</name>
    <dbReference type="NCBI Taxonomy" id="1173701"/>
    <lineage>
        <taxon>Eukaryota</taxon>
        <taxon>Fungi</taxon>
        <taxon>Dikarya</taxon>
        <taxon>Ascomycota</taxon>
        <taxon>Pezizomycotina</taxon>
        <taxon>Sordariomycetes</taxon>
        <taxon>Hypocreomycetidae</taxon>
        <taxon>Glomerellales</taxon>
        <taxon>Glomerellaceae</taxon>
        <taxon>Colletotrichum</taxon>
        <taxon>Colletotrichum graminicola species complex</taxon>
    </lineage>
</organism>
<dbReference type="AlphaFoldDB" id="A0A066XY75"/>
<evidence type="ECO:0008006" key="11">
    <source>
        <dbReference type="Google" id="ProtNLM"/>
    </source>
</evidence>
<keyword evidence="4" id="KW-0186">Copper</keyword>
<evidence type="ECO:0000259" key="5">
    <source>
        <dbReference type="Pfam" id="PF00394"/>
    </source>
</evidence>
<dbReference type="GO" id="GO:0005507">
    <property type="term" value="F:copper ion binding"/>
    <property type="evidence" value="ECO:0007669"/>
    <property type="project" value="InterPro"/>
</dbReference>
<evidence type="ECO:0000313" key="9">
    <source>
        <dbReference type="EMBL" id="KDN70930.1"/>
    </source>
</evidence>
<feature type="domain" description="Plastocyanin-like" evidence="7">
    <location>
        <begin position="428"/>
        <end position="476"/>
    </location>
</feature>
<accession>A0A066XY75</accession>
<keyword evidence="3" id="KW-0560">Oxidoreductase</keyword>
<feature type="domain" description="Azaphilone pigments biosynthesis cluster protein L N-terminal" evidence="8">
    <location>
        <begin position="1"/>
        <end position="210"/>
    </location>
</feature>
<sequence length="945" mass="104655">MDPVSIGTGVLAVGSFAFTSCTTLHSLIRSLRSQNKEARALKAEVGDLAGVLSSLLETIASNPNLDFEFLQQPLRRCGQACEEYRKIIAQCTKHSNDTSRPSVRDWITQKYLQGDINDFRAMLAAHKSTINIALANANLRIAAISPEVLDSYKDMIADTTSDLETHLQDIQEKIDRLKAGDVAAVDEVALEWHALAEEKESTKQGLDMCARLSSQIHQCEAASAESTQYAGRPSAHKHIKTGLSQAGQSIKSLVDRLQSHEALISSQMEAMSLQGALSEPVASQLERLQQTKESLSQCIRIVSEAGERANERSNVFEDLTLADNSYAFSVSTVNDLVTARRLNLSGRSRHFGGQCEGLYECDGDGLVEKSETPGEMLLHNANGSATIHLAVADTFPQLSVLKTARAIANINNAKNKADKPSSSYFNRRITVKNKLKNYNGTSIHWHGIRQLNTNWMDGVSGVTECPIPVGKHLNGEPSSMECLDITATSVFNLTDADGLVGALKINDPARINYDEDLGPVLITDNFHKTAFSQVQLEYMGRPPSPDSMLMNGKGRYHCCSQCPRADENCVGGSERESFNVKKGKTYKMSLVNTATSTHTTFWIDNHNFTVVAADFVPITPYPASIINVAIGQRYDIFIEANATDTGKAETDFWIHARDCSKGGDPSNLGILRYNPESTKIPHTPPVDDRHVCYGCMDEKVEDHVPIVSRTVDTPANAHYQNESFKVHLASYPDETEQNSALHKWVLKDLSLYLDWSEPSLSLAKVAFEKEWKQPKFPPGYEPVYLTYPQGKWIYWLIEGKFQESVDNSTRKIYKKQAPLAHPMHIHGHDFVILDQSDKEVNGTIDIQQKTPENPARRDVALLPVNGYLLIAFQIKDPGIWLMHCHIAWYASGGLALQFIESPGKIGPMFKGSGRVPQFSETCTNWAAHYTLFNKNHNATQDDSGI</sequence>
<dbReference type="InterPro" id="IPR033138">
    <property type="entry name" value="Cu_oxidase_CS"/>
</dbReference>
<keyword evidence="2" id="KW-0479">Metal-binding</keyword>
<dbReference type="Pfam" id="PF07731">
    <property type="entry name" value="Cu-oxidase_2"/>
    <property type="match status" value="1"/>
</dbReference>
<name>A0A066XY75_COLSU</name>
<dbReference type="PROSITE" id="PS00079">
    <property type="entry name" value="MULTICOPPER_OXIDASE1"/>
    <property type="match status" value="1"/>
</dbReference>
<feature type="domain" description="Plastocyanin-like" evidence="6">
    <location>
        <begin position="761"/>
        <end position="903"/>
    </location>
</feature>
<dbReference type="InterPro" id="IPR008972">
    <property type="entry name" value="Cupredoxin"/>
</dbReference>
<comment type="caution">
    <text evidence="9">The sequence shown here is derived from an EMBL/GenBank/DDBJ whole genome shotgun (WGS) entry which is preliminary data.</text>
</comment>
<keyword evidence="10" id="KW-1185">Reference proteome</keyword>
<dbReference type="EMBL" id="JMSE01000278">
    <property type="protein sequence ID" value="KDN70930.1"/>
    <property type="molecule type" value="Genomic_DNA"/>
</dbReference>
<dbReference type="InterPro" id="IPR031348">
    <property type="entry name" value="PigL_N"/>
</dbReference>
<evidence type="ECO:0000259" key="8">
    <source>
        <dbReference type="Pfam" id="PF17111"/>
    </source>
</evidence>
<dbReference type="InterPro" id="IPR011706">
    <property type="entry name" value="Cu-oxidase_C"/>
</dbReference>
<evidence type="ECO:0000256" key="2">
    <source>
        <dbReference type="ARBA" id="ARBA00022723"/>
    </source>
</evidence>
<dbReference type="eggNOG" id="KOG1263">
    <property type="taxonomic scope" value="Eukaryota"/>
</dbReference>
<dbReference type="Proteomes" id="UP000027238">
    <property type="component" value="Unassembled WGS sequence"/>
</dbReference>
<dbReference type="Gene3D" id="2.60.40.420">
    <property type="entry name" value="Cupredoxins - blue copper proteins"/>
    <property type="match status" value="3"/>
</dbReference>
<dbReference type="OrthoDB" id="2121828at2759"/>
<protein>
    <recommendedName>
        <fullName evidence="11">Fungal N-terminal domain-containing protein</fullName>
    </recommendedName>
</protein>
<dbReference type="PANTHER" id="PTHR11709:SF71">
    <property type="entry name" value="OXIDOREDUCTASE TPCJ"/>
    <property type="match status" value="1"/>
</dbReference>
<dbReference type="CDD" id="cd13880">
    <property type="entry name" value="CuRO_2_MaLCC_like"/>
    <property type="match status" value="1"/>
</dbReference>
<evidence type="ECO:0000313" key="10">
    <source>
        <dbReference type="Proteomes" id="UP000027238"/>
    </source>
</evidence>
<evidence type="ECO:0000259" key="6">
    <source>
        <dbReference type="Pfam" id="PF07731"/>
    </source>
</evidence>
<dbReference type="SUPFAM" id="SSF49503">
    <property type="entry name" value="Cupredoxins"/>
    <property type="match status" value="3"/>
</dbReference>
<dbReference type="HOGENOM" id="CLU_311002_0_0_1"/>
<dbReference type="InterPro" id="IPR045087">
    <property type="entry name" value="Cu-oxidase_fam"/>
</dbReference>
<reference evidence="10" key="1">
    <citation type="journal article" date="2014" name="Genome Announc.">
        <title>Draft genome sequence of Colletotrichum sublineola, a destructive pathogen of cultivated sorghum.</title>
        <authorList>
            <person name="Baroncelli R."/>
            <person name="Sanz-Martin J.M."/>
            <person name="Rech G.E."/>
            <person name="Sukno S.A."/>
            <person name="Thon M.R."/>
        </authorList>
    </citation>
    <scope>NUCLEOTIDE SEQUENCE [LARGE SCALE GENOMIC DNA]</scope>
    <source>
        <strain evidence="10">TX430BB</strain>
    </source>
</reference>
<proteinExistence type="inferred from homology"/>
<dbReference type="InterPro" id="IPR001117">
    <property type="entry name" value="Cu-oxidase_2nd"/>
</dbReference>
<evidence type="ECO:0000256" key="3">
    <source>
        <dbReference type="ARBA" id="ARBA00023002"/>
    </source>
</evidence>